<organism evidence="2 3">
    <name type="scientific">Arthrobotrys conoides</name>
    <dbReference type="NCBI Taxonomy" id="74498"/>
    <lineage>
        <taxon>Eukaryota</taxon>
        <taxon>Fungi</taxon>
        <taxon>Dikarya</taxon>
        <taxon>Ascomycota</taxon>
        <taxon>Pezizomycotina</taxon>
        <taxon>Orbiliomycetes</taxon>
        <taxon>Orbiliales</taxon>
        <taxon>Orbiliaceae</taxon>
        <taxon>Arthrobotrys</taxon>
    </lineage>
</organism>
<dbReference type="InterPro" id="IPR015141">
    <property type="entry name" value="PLipase_A2_prok/fun"/>
</dbReference>
<gene>
    <name evidence="2" type="ORF">TWF506_006915</name>
</gene>
<dbReference type="InterPro" id="IPR036444">
    <property type="entry name" value="PLipase_A2_dom_sf"/>
</dbReference>
<accession>A0AAN8RVV3</accession>
<reference evidence="2 3" key="1">
    <citation type="submission" date="2019-10" db="EMBL/GenBank/DDBJ databases">
        <authorList>
            <person name="Palmer J.M."/>
        </authorList>
    </citation>
    <scope>NUCLEOTIDE SEQUENCE [LARGE SCALE GENOMIC DNA]</scope>
    <source>
        <strain evidence="2 3">TWF506</strain>
    </source>
</reference>
<comment type="caution">
    <text evidence="2">The sequence shown here is derived from an EMBL/GenBank/DDBJ whole genome shotgun (WGS) entry which is preliminary data.</text>
</comment>
<dbReference type="EMBL" id="JAVHJM010000003">
    <property type="protein sequence ID" value="KAK6517037.1"/>
    <property type="molecule type" value="Genomic_DNA"/>
</dbReference>
<dbReference type="SUPFAM" id="SSF48619">
    <property type="entry name" value="Phospholipase A2, PLA2"/>
    <property type="match status" value="1"/>
</dbReference>
<evidence type="ECO:0000313" key="2">
    <source>
        <dbReference type="EMBL" id="KAK6517037.1"/>
    </source>
</evidence>
<evidence type="ECO:0000313" key="3">
    <source>
        <dbReference type="Proteomes" id="UP001307849"/>
    </source>
</evidence>
<dbReference type="GO" id="GO:0050482">
    <property type="term" value="P:arachidonate secretion"/>
    <property type="evidence" value="ECO:0007669"/>
    <property type="project" value="InterPro"/>
</dbReference>
<keyword evidence="3" id="KW-1185">Reference proteome</keyword>
<sequence>MFCKKILIVVSATLITFSQALPTDPGPSDLESKYAKLKAENPFPAKEPYIHVDGEKVSRSTLEARGFFDSLLAFLGAIDPKKETRDAGNASCNNEVECQTDEAIFSTEMSSFIEDYRNKGLNSPPLIYESDGCSVPLKVAEFFKIDKDFPYGYEFLNSCYRHDFGYRNYKEQNRFTEDNRKLLDDNFEVDLLEQCGSQFPKADIFHPKQLLGRKWCKTVAKVYYEFVRLCGGGGCKIETVQNLFKDIVH</sequence>
<keyword evidence="1" id="KW-0732">Signal</keyword>
<evidence type="ECO:0000256" key="1">
    <source>
        <dbReference type="SAM" id="SignalP"/>
    </source>
</evidence>
<name>A0AAN8RVV3_9PEZI</name>
<feature type="signal peptide" evidence="1">
    <location>
        <begin position="1"/>
        <end position="20"/>
    </location>
</feature>
<protein>
    <submittedName>
        <fullName evidence="2">Uncharacterized protein</fullName>
    </submittedName>
</protein>
<dbReference type="Pfam" id="PF09056">
    <property type="entry name" value="Phospholip_A2_3"/>
    <property type="match status" value="1"/>
</dbReference>
<dbReference type="Gene3D" id="1.20.90.10">
    <property type="entry name" value="Phospholipase A2 domain"/>
    <property type="match status" value="1"/>
</dbReference>
<dbReference type="GO" id="GO:0004623">
    <property type="term" value="F:phospholipase A2 activity"/>
    <property type="evidence" value="ECO:0007669"/>
    <property type="project" value="InterPro"/>
</dbReference>
<dbReference type="Proteomes" id="UP001307849">
    <property type="component" value="Unassembled WGS sequence"/>
</dbReference>
<dbReference type="GO" id="GO:0006644">
    <property type="term" value="P:phospholipid metabolic process"/>
    <property type="evidence" value="ECO:0007669"/>
    <property type="project" value="InterPro"/>
</dbReference>
<dbReference type="AlphaFoldDB" id="A0AAN8RVV3"/>
<feature type="chain" id="PRO_5043035219" evidence="1">
    <location>
        <begin position="21"/>
        <end position="249"/>
    </location>
</feature>
<proteinExistence type="predicted"/>